<dbReference type="Proteomes" id="UP000188354">
    <property type="component" value="Chromosome LG16"/>
</dbReference>
<name>A0A1J7H122_LUPAN</name>
<dbReference type="OrthoDB" id="1564807at2759"/>
<dbReference type="Gramene" id="OIV95508">
    <property type="protein sequence ID" value="OIV95508"/>
    <property type="gene ID" value="TanjilG_25179"/>
</dbReference>
<evidence type="ECO:0000313" key="3">
    <source>
        <dbReference type="Proteomes" id="UP000188354"/>
    </source>
</evidence>
<organism evidence="2 3">
    <name type="scientific">Lupinus angustifolius</name>
    <name type="common">Narrow-leaved blue lupine</name>
    <dbReference type="NCBI Taxonomy" id="3871"/>
    <lineage>
        <taxon>Eukaryota</taxon>
        <taxon>Viridiplantae</taxon>
        <taxon>Streptophyta</taxon>
        <taxon>Embryophyta</taxon>
        <taxon>Tracheophyta</taxon>
        <taxon>Spermatophyta</taxon>
        <taxon>Magnoliopsida</taxon>
        <taxon>eudicotyledons</taxon>
        <taxon>Gunneridae</taxon>
        <taxon>Pentapetalae</taxon>
        <taxon>rosids</taxon>
        <taxon>fabids</taxon>
        <taxon>Fabales</taxon>
        <taxon>Fabaceae</taxon>
        <taxon>Papilionoideae</taxon>
        <taxon>50 kb inversion clade</taxon>
        <taxon>genistoids sensu lato</taxon>
        <taxon>core genistoids</taxon>
        <taxon>Genisteae</taxon>
        <taxon>Lupinus</taxon>
    </lineage>
</organism>
<dbReference type="STRING" id="3871.A0A1J7H122"/>
<dbReference type="InterPro" id="IPR013601">
    <property type="entry name" value="FAE1_typ3_polyketide_synth"/>
</dbReference>
<gene>
    <name evidence="2" type="ORF">TanjilG_25179</name>
</gene>
<accession>A0A1J7H122</accession>
<evidence type="ECO:0000313" key="2">
    <source>
        <dbReference type="EMBL" id="OIV95508.1"/>
    </source>
</evidence>
<dbReference type="GO" id="GO:0016020">
    <property type="term" value="C:membrane"/>
    <property type="evidence" value="ECO:0007669"/>
    <property type="project" value="InterPro"/>
</dbReference>
<dbReference type="GO" id="GO:0006633">
    <property type="term" value="P:fatty acid biosynthetic process"/>
    <property type="evidence" value="ECO:0007669"/>
    <property type="project" value="InterPro"/>
</dbReference>
<evidence type="ECO:0000259" key="1">
    <source>
        <dbReference type="Pfam" id="PF08392"/>
    </source>
</evidence>
<feature type="domain" description="FAE" evidence="1">
    <location>
        <begin position="18"/>
        <end position="65"/>
    </location>
</feature>
<dbReference type="EMBL" id="CM007376">
    <property type="protein sequence ID" value="OIV95508.1"/>
    <property type="molecule type" value="Genomic_DNA"/>
</dbReference>
<sequence length="130" mass="14694">MAICHGLNSVETRRIGGELYNCCMQVEDDQGYSGFRLTKSLVKYAAQALTMNLQVMSPKILPLPNHRPKMSGVVRMLEGGGLAEKWEASQRAESTRSREMNSLLQSTTPIILMILHYLLKQWNFLGSEFM</sequence>
<keyword evidence="3" id="KW-1185">Reference proteome</keyword>
<proteinExistence type="predicted"/>
<dbReference type="KEGG" id="lang:109329529"/>
<dbReference type="AlphaFoldDB" id="A0A1J7H122"/>
<dbReference type="Pfam" id="PF08392">
    <property type="entry name" value="FAE1_CUT1_RppA"/>
    <property type="match status" value="1"/>
</dbReference>
<dbReference type="GO" id="GO:0016747">
    <property type="term" value="F:acyltransferase activity, transferring groups other than amino-acyl groups"/>
    <property type="evidence" value="ECO:0007669"/>
    <property type="project" value="InterPro"/>
</dbReference>
<protein>
    <recommendedName>
        <fullName evidence="1">FAE domain-containing protein</fullName>
    </recommendedName>
</protein>
<reference evidence="2 3" key="1">
    <citation type="journal article" date="2017" name="Plant Biotechnol. J.">
        <title>A comprehensive draft genome sequence for lupin (Lupinus angustifolius), an emerging health food: insights into plant-microbe interactions and legume evolution.</title>
        <authorList>
            <person name="Hane J.K."/>
            <person name="Ming Y."/>
            <person name="Kamphuis L.G."/>
            <person name="Nelson M.N."/>
            <person name="Garg G."/>
            <person name="Atkins C.A."/>
            <person name="Bayer P.E."/>
            <person name="Bravo A."/>
            <person name="Bringans S."/>
            <person name="Cannon S."/>
            <person name="Edwards D."/>
            <person name="Foley R."/>
            <person name="Gao L.L."/>
            <person name="Harrison M.J."/>
            <person name="Huang W."/>
            <person name="Hurgobin B."/>
            <person name="Li S."/>
            <person name="Liu C.W."/>
            <person name="McGrath A."/>
            <person name="Morahan G."/>
            <person name="Murray J."/>
            <person name="Weller J."/>
            <person name="Jian J."/>
            <person name="Singh K.B."/>
        </authorList>
    </citation>
    <scope>NUCLEOTIDE SEQUENCE [LARGE SCALE GENOMIC DNA]</scope>
    <source>
        <strain evidence="3">cv. Tanjil</strain>
        <tissue evidence="2">Whole plant</tissue>
    </source>
</reference>